<evidence type="ECO:0000256" key="3">
    <source>
        <dbReference type="ARBA" id="ARBA00022676"/>
    </source>
</evidence>
<dbReference type="InterPro" id="IPR013783">
    <property type="entry name" value="Ig-like_fold"/>
</dbReference>
<comment type="caution">
    <text evidence="13">The sequence shown here is derived from an EMBL/GenBank/DDBJ whole genome shotgun (WGS) entry which is preliminary data.</text>
</comment>
<evidence type="ECO:0000256" key="1">
    <source>
        <dbReference type="ARBA" id="ARBA00004319"/>
    </source>
</evidence>
<dbReference type="Gene3D" id="2.60.40.10">
    <property type="entry name" value="Immunoglobulins"/>
    <property type="match status" value="1"/>
</dbReference>
<dbReference type="GO" id="GO:0005788">
    <property type="term" value="C:endoplasmic reticulum lumen"/>
    <property type="evidence" value="ECO:0007669"/>
    <property type="project" value="UniProtKB-SubCell"/>
</dbReference>
<comment type="similarity">
    <text evidence="2">Belongs to the KDELC family.</text>
</comment>
<keyword evidence="14" id="KW-1185">Reference proteome</keyword>
<keyword evidence="3" id="KW-0328">Glycosyltransferase</keyword>
<evidence type="ECO:0000256" key="8">
    <source>
        <dbReference type="ARBA" id="ARBA00045690"/>
    </source>
</evidence>
<feature type="repeat" description="Filamin" evidence="11">
    <location>
        <begin position="43"/>
        <end position="145"/>
    </location>
</feature>
<dbReference type="SMART" id="SM00557">
    <property type="entry name" value="IG_FLMN"/>
    <property type="match status" value="1"/>
</dbReference>
<dbReference type="Proteomes" id="UP001566132">
    <property type="component" value="Unassembled WGS sequence"/>
</dbReference>
<dbReference type="InterPro" id="IPR017868">
    <property type="entry name" value="Filamin/ABP280_repeat-like"/>
</dbReference>
<dbReference type="SMART" id="SM00672">
    <property type="entry name" value="CAP10"/>
    <property type="match status" value="1"/>
</dbReference>
<comment type="subcellular location">
    <subcellularLocation>
        <location evidence="1">Endoplasmic reticulum lumen</location>
    </subcellularLocation>
</comment>
<dbReference type="SUPFAM" id="SSF81296">
    <property type="entry name" value="E set domains"/>
    <property type="match status" value="1"/>
</dbReference>
<feature type="domain" description="Glycosyl transferase CAP10" evidence="12">
    <location>
        <begin position="243"/>
        <end position="486"/>
    </location>
</feature>
<evidence type="ECO:0000256" key="5">
    <source>
        <dbReference type="ARBA" id="ARBA00022824"/>
    </source>
</evidence>
<dbReference type="AlphaFoldDB" id="A0ABD1E740"/>
<dbReference type="PANTHER" id="PTHR12203:SF122">
    <property type="entry name" value="GLYCOSYL TRANSFERASE CAP10 DOMAIN-CONTAINING PROTEIN"/>
    <property type="match status" value="1"/>
</dbReference>
<reference evidence="13 14" key="1">
    <citation type="submission" date="2024-05" db="EMBL/GenBank/DDBJ databases">
        <title>Genetic variation in Jamaican populations of the coffee berry borer (Hypothenemus hampei).</title>
        <authorList>
            <person name="Errbii M."/>
            <person name="Myrie A."/>
        </authorList>
    </citation>
    <scope>NUCLEOTIDE SEQUENCE [LARGE SCALE GENOMIC DNA]</scope>
    <source>
        <strain evidence="13">JA-Hopewell-2020-01-JO</strain>
        <tissue evidence="13">Whole body</tissue>
    </source>
</reference>
<keyword evidence="4" id="KW-0732">Signal</keyword>
<comment type="function">
    <text evidence="8">Protein O-glucosyltransferase. Catalyzes the reaction that attaches glucose through an O-glycosidic linkage to a conserved serine residue found in the consensus sequence C-X-S-X-[PA]-C in epidermal growth factor-like repeats. Regulates Notch signaling by glucosylating Notch in the ER, glucosylation is required for the correct folding and cleavage of Notch.</text>
</comment>
<keyword evidence="6" id="KW-0325">Glycoprotein</keyword>
<evidence type="ECO:0000256" key="4">
    <source>
        <dbReference type="ARBA" id="ARBA00022729"/>
    </source>
</evidence>
<comment type="catalytic activity">
    <reaction evidence="10">
        <text>L-seryl-[EGF-like domain protein] + UDP-alpha-D-glucose = 3-O-(beta-D-glucosyl)-L-seryl-[EGF-like domain protein] + UDP + H(+)</text>
        <dbReference type="Rhea" id="RHEA:58116"/>
        <dbReference type="Rhea" id="RHEA-COMP:14610"/>
        <dbReference type="Rhea" id="RHEA-COMP:16010"/>
        <dbReference type="ChEBI" id="CHEBI:15378"/>
        <dbReference type="ChEBI" id="CHEBI:29999"/>
        <dbReference type="ChEBI" id="CHEBI:58223"/>
        <dbReference type="ChEBI" id="CHEBI:58885"/>
        <dbReference type="ChEBI" id="CHEBI:140576"/>
    </reaction>
</comment>
<comment type="pathway">
    <text evidence="7">Protein modification.</text>
</comment>
<keyword evidence="5" id="KW-0256">Endoplasmic reticulum</keyword>
<evidence type="ECO:0000313" key="14">
    <source>
        <dbReference type="Proteomes" id="UP001566132"/>
    </source>
</evidence>
<evidence type="ECO:0000259" key="12">
    <source>
        <dbReference type="SMART" id="SM00672"/>
    </source>
</evidence>
<evidence type="ECO:0000256" key="2">
    <source>
        <dbReference type="ARBA" id="ARBA00006063"/>
    </source>
</evidence>
<evidence type="ECO:0000256" key="9">
    <source>
        <dbReference type="ARBA" id="ARBA00047553"/>
    </source>
</evidence>
<gene>
    <name evidence="13" type="ORF">ABEB36_013178</name>
</gene>
<organism evidence="13 14">
    <name type="scientific">Hypothenemus hampei</name>
    <name type="common">Coffee berry borer</name>
    <dbReference type="NCBI Taxonomy" id="57062"/>
    <lineage>
        <taxon>Eukaryota</taxon>
        <taxon>Metazoa</taxon>
        <taxon>Ecdysozoa</taxon>
        <taxon>Arthropoda</taxon>
        <taxon>Hexapoda</taxon>
        <taxon>Insecta</taxon>
        <taxon>Pterygota</taxon>
        <taxon>Neoptera</taxon>
        <taxon>Endopterygota</taxon>
        <taxon>Coleoptera</taxon>
        <taxon>Polyphaga</taxon>
        <taxon>Cucujiformia</taxon>
        <taxon>Curculionidae</taxon>
        <taxon>Scolytinae</taxon>
        <taxon>Hypothenemus</taxon>
    </lineage>
</organism>
<evidence type="ECO:0000256" key="6">
    <source>
        <dbReference type="ARBA" id="ARBA00023180"/>
    </source>
</evidence>
<evidence type="ECO:0000256" key="10">
    <source>
        <dbReference type="ARBA" id="ARBA00049246"/>
    </source>
</evidence>
<dbReference type="PANTHER" id="PTHR12203">
    <property type="entry name" value="KDEL LYS-ASP-GLU-LEU CONTAINING - RELATED"/>
    <property type="match status" value="1"/>
</dbReference>
<name>A0ABD1E740_HYPHA</name>
<proteinExistence type="inferred from homology"/>
<keyword evidence="3" id="KW-0808">Transferase</keyword>
<evidence type="ECO:0000256" key="7">
    <source>
        <dbReference type="ARBA" id="ARBA00043952"/>
    </source>
</evidence>
<dbReference type="EMBL" id="JBDJPC010000010">
    <property type="protein sequence ID" value="KAL1490493.1"/>
    <property type="molecule type" value="Genomic_DNA"/>
</dbReference>
<protein>
    <recommendedName>
        <fullName evidence="12">Glycosyl transferase CAP10 domain-containing protein</fullName>
    </recommendedName>
</protein>
<dbReference type="InterPro" id="IPR014756">
    <property type="entry name" value="Ig_E-set"/>
</dbReference>
<accession>A0ABD1E740</accession>
<comment type="catalytic activity">
    <reaction evidence="9">
        <text>L-seryl-[EGF-like domain protein] + UDP-alpha-D-xylose = 3-O-(beta-D-xylosyl)-L-seryl-[EGF-like domain protein] + UDP + H(+)</text>
        <dbReference type="Rhea" id="RHEA:62016"/>
        <dbReference type="Rhea" id="RHEA-COMP:16010"/>
        <dbReference type="Rhea" id="RHEA-COMP:16011"/>
        <dbReference type="ChEBI" id="CHEBI:15378"/>
        <dbReference type="ChEBI" id="CHEBI:29999"/>
        <dbReference type="ChEBI" id="CHEBI:57632"/>
        <dbReference type="ChEBI" id="CHEBI:58223"/>
        <dbReference type="ChEBI" id="CHEBI:132085"/>
    </reaction>
</comment>
<sequence length="514" mass="60129">MDVKRLILIVKVLKKSIEMPKARVKFKLFYTVLSLLYVPTTFGTTGNPENVSIWGPGLEAHHIIMPARYFFVDVPDYKVQSDNFEVVIQGETALKKPCRIWSNILDRKNGSFIVRYKVYETCSNIKISVKLGNKHVAKSPYVIDQIVYSDDCFCPKKDIPEILKTWHCEAIPPQITKNLKEFQTIDWDIERPKVIKQFNQPTSVSLCHYVIKNNEIYRKCYGKYVGFNMFSDAILLSVARKAKLPDLEFFVNLGDWPLSTKNLKEKYPILSWCGSTDSYDIIMPTYELTESALENMGRVMLDMLSVQGNVENIWDKRESKLFWRGRDSNRHRLELINLSRKYPELINASLTNFFFYRDEEIVYGPKSEHISFFKFFDYKYQLAIDGTVAPYRTPFLLVGGSLVFKPHSKYFEYFYEQLEPHIHYVPVKTDLSDLKEKIIWAKDHDQEAKIIAQNGQNFANNHLLPEHVFCYYFHVLNELGKVIKSEVRVLEDMELVSQKKNVCNCLEDNIKQEL</sequence>
<dbReference type="InterPro" id="IPR051091">
    <property type="entry name" value="O-Glucosyltr/Glycosyltrsf_90"/>
</dbReference>
<evidence type="ECO:0000256" key="11">
    <source>
        <dbReference type="PROSITE-ProRule" id="PRU00087"/>
    </source>
</evidence>
<dbReference type="Pfam" id="PF05686">
    <property type="entry name" value="Glyco_transf_90"/>
    <property type="match status" value="1"/>
</dbReference>
<dbReference type="InterPro" id="IPR001298">
    <property type="entry name" value="Filamin/ABP280_rpt"/>
</dbReference>
<dbReference type="PROSITE" id="PS50194">
    <property type="entry name" value="FILAMIN_REPEAT"/>
    <property type="match status" value="1"/>
</dbReference>
<dbReference type="Pfam" id="PF00630">
    <property type="entry name" value="Filamin"/>
    <property type="match status" value="1"/>
</dbReference>
<dbReference type="GO" id="GO:0016757">
    <property type="term" value="F:glycosyltransferase activity"/>
    <property type="evidence" value="ECO:0007669"/>
    <property type="project" value="UniProtKB-KW"/>
</dbReference>
<evidence type="ECO:0000313" key="13">
    <source>
        <dbReference type="EMBL" id="KAL1490493.1"/>
    </source>
</evidence>
<dbReference type="InterPro" id="IPR006598">
    <property type="entry name" value="CAP10"/>
</dbReference>